<dbReference type="AlphaFoldDB" id="A0ABD0LTI6"/>
<proteinExistence type="predicted"/>
<protein>
    <submittedName>
        <fullName evidence="1">Uncharacterized protein</fullName>
    </submittedName>
</protein>
<name>A0ABD0LTI6_9CAEN</name>
<dbReference type="EMBL" id="JACVVK020000023">
    <property type="protein sequence ID" value="KAK7502940.1"/>
    <property type="molecule type" value="Genomic_DNA"/>
</dbReference>
<evidence type="ECO:0000313" key="2">
    <source>
        <dbReference type="Proteomes" id="UP001519460"/>
    </source>
</evidence>
<accession>A0ABD0LTI6</accession>
<keyword evidence="2" id="KW-1185">Reference proteome</keyword>
<evidence type="ECO:0000313" key="1">
    <source>
        <dbReference type="EMBL" id="KAK7502940.1"/>
    </source>
</evidence>
<comment type="caution">
    <text evidence="1">The sequence shown here is derived from an EMBL/GenBank/DDBJ whole genome shotgun (WGS) entry which is preliminary data.</text>
</comment>
<gene>
    <name evidence="1" type="ORF">BaRGS_00005889</name>
</gene>
<reference evidence="1 2" key="1">
    <citation type="journal article" date="2023" name="Sci. Data">
        <title>Genome assembly of the Korean intertidal mud-creeper Batillaria attramentaria.</title>
        <authorList>
            <person name="Patra A.K."/>
            <person name="Ho P.T."/>
            <person name="Jun S."/>
            <person name="Lee S.J."/>
            <person name="Kim Y."/>
            <person name="Won Y.J."/>
        </authorList>
    </citation>
    <scope>NUCLEOTIDE SEQUENCE [LARGE SCALE GENOMIC DNA]</scope>
    <source>
        <strain evidence="1">Wonlab-2016</strain>
    </source>
</reference>
<sequence>MRGRSALFGRKKKTRNLQLETLLSLNDRPLSSPVDVATPAFPTRCLYPPEGIRTVVPCSRVAAISRGVVSDNEVTCDQQLGKQKLGHVMIAARGVNRQDKT</sequence>
<dbReference type="Proteomes" id="UP001519460">
    <property type="component" value="Unassembled WGS sequence"/>
</dbReference>
<organism evidence="1 2">
    <name type="scientific">Batillaria attramentaria</name>
    <dbReference type="NCBI Taxonomy" id="370345"/>
    <lineage>
        <taxon>Eukaryota</taxon>
        <taxon>Metazoa</taxon>
        <taxon>Spiralia</taxon>
        <taxon>Lophotrochozoa</taxon>
        <taxon>Mollusca</taxon>
        <taxon>Gastropoda</taxon>
        <taxon>Caenogastropoda</taxon>
        <taxon>Sorbeoconcha</taxon>
        <taxon>Cerithioidea</taxon>
        <taxon>Batillariidae</taxon>
        <taxon>Batillaria</taxon>
    </lineage>
</organism>